<dbReference type="InterPro" id="IPR025150">
    <property type="entry name" value="GH123_cat"/>
</dbReference>
<gene>
    <name evidence="3" type="ORF">F2Y13_09555</name>
</gene>
<reference evidence="3 4" key="1">
    <citation type="journal article" date="2019" name="Nat. Med.">
        <title>A library of human gut bacterial isolates paired with longitudinal multiomics data enables mechanistic microbiome research.</title>
        <authorList>
            <person name="Poyet M."/>
            <person name="Groussin M."/>
            <person name="Gibbons S.M."/>
            <person name="Avila-Pacheco J."/>
            <person name="Jiang X."/>
            <person name="Kearney S.M."/>
            <person name="Perrotta A.R."/>
            <person name="Berdy B."/>
            <person name="Zhao S."/>
            <person name="Lieberman T.D."/>
            <person name="Swanson P.K."/>
            <person name="Smith M."/>
            <person name="Roesemann S."/>
            <person name="Alexander J.E."/>
            <person name="Rich S.A."/>
            <person name="Livny J."/>
            <person name="Vlamakis H."/>
            <person name="Clish C."/>
            <person name="Bullock K."/>
            <person name="Deik A."/>
            <person name="Scott J."/>
            <person name="Pierce K.A."/>
            <person name="Xavier R.J."/>
            <person name="Alm E.J."/>
        </authorList>
    </citation>
    <scope>NUCLEOTIDE SEQUENCE [LARGE SCALE GENOMIC DNA]</scope>
    <source>
        <strain evidence="3 4">BIOML-A2</strain>
    </source>
</reference>
<sequence length="573" mass="64818">MNISPLRLLVNRTIRTLCPALLMLPVACSESGLTIRVIDPLTNVLPGIVYPPAGDDTVRVARGENAVLQFVISADDSVAAMTPVLRSLKTEQGTSLDKAVLGWVRNVQASHAYVPAAPDALQSPSGEYPDPILTDTTVSIAVGGTALLWLDIPIPADAEAGLYEGSVRISGLKNGKRIVADRQFTIQVYPVTLPEQSLLVTNWYFPDKFSFMNDNESVEDDSPAYWECMRRLVETASAYGQNVWLLYETGTPVPTADGKGLTFDFSRMDKTIEFLLRHADVRLIEANHFAKRSRNGWTDPFWANVPVPDGKGSYVYQRLPHDDPRVQRYIAAYFPALQEHLRSRMIDDGSGRSWLDIYTQHIADEPLNENKTSWEGLARQVKQAAPDIRIIEAYRSSSYDPALIDILVPQLDEFVWEIYRTMPAGHSCWFYTCMYPRGNFANRYVTLPLIKTRLLHWINYKYDSPGYLHWGFNAWGANGDPFGDVSAPANDWPGGDSHIVYPGYRKLYPSIRLAAMRDGIRDYDLLKMVEARDSIRAQAFVNAIIFDFDRYDTSVSRFRQIRREILDFLEDMH</sequence>
<comment type="caution">
    <text evidence="3">The sequence shown here is derived from an EMBL/GenBank/DDBJ whole genome shotgun (WGS) entry which is preliminary data.</text>
</comment>
<dbReference type="Pfam" id="PF22680">
    <property type="entry name" value="Glyco_hydro_123_N_2"/>
    <property type="match status" value="1"/>
</dbReference>
<name>A0A5B3G6I2_9BACT</name>
<organism evidence="3 4">
    <name type="scientific">Alistipes shahii</name>
    <dbReference type="NCBI Taxonomy" id="328814"/>
    <lineage>
        <taxon>Bacteria</taxon>
        <taxon>Pseudomonadati</taxon>
        <taxon>Bacteroidota</taxon>
        <taxon>Bacteroidia</taxon>
        <taxon>Bacteroidales</taxon>
        <taxon>Rikenellaceae</taxon>
        <taxon>Alistipes</taxon>
    </lineage>
</organism>
<dbReference type="Pfam" id="PF13320">
    <property type="entry name" value="GH123_cat"/>
    <property type="match status" value="1"/>
</dbReference>
<feature type="domain" description="Glycoside hydrolase 123 catalytic" evidence="1">
    <location>
        <begin position="226"/>
        <end position="528"/>
    </location>
</feature>
<evidence type="ECO:0000259" key="2">
    <source>
        <dbReference type="Pfam" id="PF22680"/>
    </source>
</evidence>
<dbReference type="AlphaFoldDB" id="A0A5B3G6I2"/>
<dbReference type="InterPro" id="IPR053850">
    <property type="entry name" value="Glyco_hydro_123_N_2"/>
</dbReference>
<evidence type="ECO:0000259" key="1">
    <source>
        <dbReference type="Pfam" id="PF13320"/>
    </source>
</evidence>
<evidence type="ECO:0000313" key="4">
    <source>
        <dbReference type="Proteomes" id="UP000323567"/>
    </source>
</evidence>
<accession>A0A5B3G6I2</accession>
<dbReference type="RefSeq" id="WP_039939746.1">
    <property type="nucleotide sequence ID" value="NZ_DBGFKZ010000024.1"/>
</dbReference>
<protein>
    <submittedName>
        <fullName evidence="3">DUF4091 domain-containing protein</fullName>
    </submittedName>
</protein>
<evidence type="ECO:0000313" key="3">
    <source>
        <dbReference type="EMBL" id="KAA2369218.1"/>
    </source>
</evidence>
<dbReference type="Proteomes" id="UP000323567">
    <property type="component" value="Unassembled WGS sequence"/>
</dbReference>
<dbReference type="EMBL" id="VVXK01000012">
    <property type="protein sequence ID" value="KAA2369218.1"/>
    <property type="molecule type" value="Genomic_DNA"/>
</dbReference>
<feature type="domain" description="Glycoside hydrolase 123 N-terminal" evidence="2">
    <location>
        <begin position="62"/>
        <end position="170"/>
    </location>
</feature>
<proteinExistence type="predicted"/>